<dbReference type="GO" id="GO:0004497">
    <property type="term" value="F:monooxygenase activity"/>
    <property type="evidence" value="ECO:0007669"/>
    <property type="project" value="UniProtKB-KW"/>
</dbReference>
<comment type="caution">
    <text evidence="2">The sequence shown here is derived from an EMBL/GenBank/DDBJ whole genome shotgun (WGS) entry which is preliminary data.</text>
</comment>
<gene>
    <name evidence="2" type="ORF">ACFOZ8_20085</name>
</gene>
<protein>
    <submittedName>
        <fullName evidence="2">Antibiotic biosynthesis monooxygenase family protein</fullName>
        <ecNumber evidence="2">1.14.-.-</ecNumber>
    </submittedName>
</protein>
<dbReference type="Pfam" id="PF03992">
    <property type="entry name" value="ABM"/>
    <property type="match status" value="1"/>
</dbReference>
<dbReference type="EC" id="1.14.-.-" evidence="2"/>
<reference evidence="3" key="1">
    <citation type="journal article" date="2019" name="Int. J. Syst. Evol. Microbiol.">
        <title>The Global Catalogue of Microorganisms (GCM) 10K type strain sequencing project: providing services to taxonomists for standard genome sequencing and annotation.</title>
        <authorList>
            <consortium name="The Broad Institute Genomics Platform"/>
            <consortium name="The Broad Institute Genome Sequencing Center for Infectious Disease"/>
            <person name="Wu L."/>
            <person name="Ma J."/>
        </authorList>
    </citation>
    <scope>NUCLEOTIDE SEQUENCE [LARGE SCALE GENOMIC DNA]</scope>
    <source>
        <strain evidence="3">IBRC-M 10987</strain>
    </source>
</reference>
<dbReference type="PROSITE" id="PS51725">
    <property type="entry name" value="ABM"/>
    <property type="match status" value="1"/>
</dbReference>
<dbReference type="SUPFAM" id="SSF54909">
    <property type="entry name" value="Dimeric alpha+beta barrel"/>
    <property type="match status" value="1"/>
</dbReference>
<name>A0ABV8K7H0_9BACL</name>
<sequence length="101" mass="11572">MYIVHTTFDVPLHKADEVITIYQNRSKIVDEAPGFVKFLLLQNEQKPGELTVHMEWATKADYMACITGEAYKRIQALERQYPDPELAGIIPAFSKYKVVAQ</sequence>
<proteinExistence type="predicted"/>
<evidence type="ECO:0000313" key="2">
    <source>
        <dbReference type="EMBL" id="MFC4101955.1"/>
    </source>
</evidence>
<keyword evidence="2" id="KW-0560">Oxidoreductase</keyword>
<organism evidence="2 3">
    <name type="scientific">Paenibacillus xanthanilyticus</name>
    <dbReference type="NCBI Taxonomy" id="1783531"/>
    <lineage>
        <taxon>Bacteria</taxon>
        <taxon>Bacillati</taxon>
        <taxon>Bacillota</taxon>
        <taxon>Bacilli</taxon>
        <taxon>Bacillales</taxon>
        <taxon>Paenibacillaceae</taxon>
        <taxon>Paenibacillus</taxon>
    </lineage>
</organism>
<dbReference type="RefSeq" id="WP_377720544.1">
    <property type="nucleotide sequence ID" value="NZ_JBHSAM010000028.1"/>
</dbReference>
<dbReference type="Gene3D" id="3.30.70.100">
    <property type="match status" value="1"/>
</dbReference>
<dbReference type="EMBL" id="JBHSAM010000028">
    <property type="protein sequence ID" value="MFC4101955.1"/>
    <property type="molecule type" value="Genomic_DNA"/>
</dbReference>
<evidence type="ECO:0000313" key="3">
    <source>
        <dbReference type="Proteomes" id="UP001595715"/>
    </source>
</evidence>
<accession>A0ABV8K7H0</accession>
<keyword evidence="3" id="KW-1185">Reference proteome</keyword>
<dbReference type="Proteomes" id="UP001595715">
    <property type="component" value="Unassembled WGS sequence"/>
</dbReference>
<feature type="domain" description="ABM" evidence="1">
    <location>
        <begin position="2"/>
        <end position="90"/>
    </location>
</feature>
<evidence type="ECO:0000259" key="1">
    <source>
        <dbReference type="PROSITE" id="PS51725"/>
    </source>
</evidence>
<dbReference type="InterPro" id="IPR011008">
    <property type="entry name" value="Dimeric_a/b-barrel"/>
</dbReference>
<keyword evidence="2" id="KW-0503">Monooxygenase</keyword>
<dbReference type="InterPro" id="IPR007138">
    <property type="entry name" value="ABM_dom"/>
</dbReference>